<dbReference type="PATRIC" id="fig|1114964.3.peg.68"/>
<dbReference type="Pfam" id="PF10117">
    <property type="entry name" value="McrBC"/>
    <property type="match status" value="1"/>
</dbReference>
<comment type="caution">
    <text evidence="1">The sequence shown here is derived from an EMBL/GenBank/DDBJ whole genome shotgun (WGS) entry which is preliminary data.</text>
</comment>
<dbReference type="EMBL" id="ATIB01000016">
    <property type="protein sequence ID" value="EQB06441.1"/>
    <property type="molecule type" value="Genomic_DNA"/>
</dbReference>
<dbReference type="AlphaFoldDB" id="T0GRD0"/>
<dbReference type="OrthoDB" id="307209at2"/>
<sequence length="435" mass="47211">MTHLAVPEWGRAPVGPQGFSVAQAEALVAAARGHPLGGADGSGIVSDHRHYLQARQMVGVLAAPGCSLEILPKVDPDAPHEDMPTVRRRLVALLDLALGLDIGAGAATAMGWGAGNLLEILIRIFADRLLVETRRGLPRRYLPHEDDLSALRGRLDVTRQFTHHAVRPDRLACRYDQLSSDLPLLQVMKAAVLALRRLSRAPDTQRLLDELRFVLAGVSDIPLSSLPWDRVSIDRTNRRWESLFALARLLVRRDWQSTSASAGGGEGVALLFAMNDLFEAAVAALLRQDLAGSGIDVVAQGGLRYCLGDWRGDEDCTGHLFQTRPDILLRRDGEVVAIVDTKWKSLSGDPLDRRKGVGQADVYQMMAYARLYRCDRLMLLYPARPGSGGAVVREFGMDGGRELLVLGQVDMSGSLDDARTGLSGLVAGMLSPLAT</sequence>
<dbReference type="eggNOG" id="COG4268">
    <property type="taxonomic scope" value="Bacteria"/>
</dbReference>
<protein>
    <recommendedName>
        <fullName evidence="3">McrBC 5-methylcytosine restriction system component</fullName>
    </recommendedName>
</protein>
<evidence type="ECO:0008006" key="3">
    <source>
        <dbReference type="Google" id="ProtNLM"/>
    </source>
</evidence>
<proteinExistence type="predicted"/>
<evidence type="ECO:0000313" key="1">
    <source>
        <dbReference type="EMBL" id="EQB06441.1"/>
    </source>
</evidence>
<dbReference type="PANTHER" id="PTHR38733">
    <property type="entry name" value="PROTEIN MCRC"/>
    <property type="match status" value="1"/>
</dbReference>
<name>T0GRD0_9SPHN</name>
<organism evidence="1 2">
    <name type="scientific">Sphingobium baderi LL03</name>
    <dbReference type="NCBI Taxonomy" id="1114964"/>
    <lineage>
        <taxon>Bacteria</taxon>
        <taxon>Pseudomonadati</taxon>
        <taxon>Pseudomonadota</taxon>
        <taxon>Alphaproteobacteria</taxon>
        <taxon>Sphingomonadales</taxon>
        <taxon>Sphingomonadaceae</taxon>
        <taxon>Sphingobium</taxon>
    </lineage>
</organism>
<keyword evidence="2" id="KW-1185">Reference proteome</keyword>
<evidence type="ECO:0000313" key="2">
    <source>
        <dbReference type="Proteomes" id="UP000015524"/>
    </source>
</evidence>
<dbReference type="PANTHER" id="PTHR38733:SF1">
    <property type="entry name" value="TYPE IV METHYL-DIRECTED RESTRICTION ENZYME ECOKMCRBC"/>
    <property type="match status" value="1"/>
</dbReference>
<dbReference type="Proteomes" id="UP000015524">
    <property type="component" value="Unassembled WGS sequence"/>
</dbReference>
<reference evidence="1 2" key="1">
    <citation type="journal article" date="2013" name="Genome Announc.">
        <title>Draft Genome Sequence of a Hexachlorocyclohexane-Degrading Bacterium, Sphingobium baderi Strain LL03T.</title>
        <authorList>
            <person name="Kaur J."/>
            <person name="Verma H."/>
            <person name="Tripathi C."/>
            <person name="Khurana J.P."/>
            <person name="Lal R."/>
        </authorList>
    </citation>
    <scope>NUCLEOTIDE SEQUENCE [LARGE SCALE GENOMIC DNA]</scope>
    <source>
        <strain evidence="1 2">LL03</strain>
    </source>
</reference>
<dbReference type="RefSeq" id="WP_021243114.1">
    <property type="nucleotide sequence ID" value="NZ_ATIB01000016.1"/>
</dbReference>
<dbReference type="REBASE" id="73353">
    <property type="entry name" value="SbaLL03McrBCP"/>
</dbReference>
<accession>T0GRD0</accession>
<gene>
    <name evidence="1" type="ORF">L485_00420</name>
</gene>
<dbReference type="InterPro" id="IPR019292">
    <property type="entry name" value="McrC"/>
</dbReference>